<feature type="domain" description="TOG" evidence="3">
    <location>
        <begin position="568"/>
        <end position="800"/>
    </location>
</feature>
<dbReference type="PROSITE" id="PS50077">
    <property type="entry name" value="HEAT_REPEAT"/>
    <property type="match status" value="5"/>
</dbReference>
<dbReference type="GO" id="GO:0005829">
    <property type="term" value="C:cytosol"/>
    <property type="evidence" value="ECO:0007669"/>
    <property type="project" value="TreeGrafter"/>
</dbReference>
<feature type="repeat" description="HEAT" evidence="2">
    <location>
        <begin position="1017"/>
        <end position="1054"/>
    </location>
</feature>
<dbReference type="InterPro" id="IPR034085">
    <property type="entry name" value="TOG"/>
</dbReference>
<dbReference type="GO" id="GO:0034198">
    <property type="term" value="P:cellular response to amino acid starvation"/>
    <property type="evidence" value="ECO:0007669"/>
    <property type="project" value="TreeGrafter"/>
</dbReference>
<protein>
    <recommendedName>
        <fullName evidence="3">TOG domain-containing protein</fullName>
    </recommendedName>
</protein>
<evidence type="ECO:0000313" key="4">
    <source>
        <dbReference type="EMBL" id="NDV28985.1"/>
    </source>
</evidence>
<dbReference type="SUPFAM" id="SSF48371">
    <property type="entry name" value="ARM repeat"/>
    <property type="match status" value="4"/>
</dbReference>
<dbReference type="PANTHER" id="PTHR23346:SF7">
    <property type="entry name" value="STALLED RIBOSOME SENSOR GCN1"/>
    <property type="match status" value="1"/>
</dbReference>
<dbReference type="InterPro" id="IPR016024">
    <property type="entry name" value="ARM-type_fold"/>
</dbReference>
<dbReference type="GO" id="GO:0019887">
    <property type="term" value="F:protein kinase regulator activity"/>
    <property type="evidence" value="ECO:0007669"/>
    <property type="project" value="TreeGrafter"/>
</dbReference>
<feature type="domain" description="TOG" evidence="3">
    <location>
        <begin position="1015"/>
        <end position="1258"/>
    </location>
</feature>
<accession>A0A6B2KWI5</accession>
<dbReference type="GO" id="GO:0006417">
    <property type="term" value="P:regulation of translation"/>
    <property type="evidence" value="ECO:0007669"/>
    <property type="project" value="TreeGrafter"/>
</dbReference>
<dbReference type="Pfam" id="PF25786">
    <property type="entry name" value="HEAT_GCN1_C"/>
    <property type="match status" value="1"/>
</dbReference>
<proteinExistence type="predicted"/>
<feature type="repeat" description="HEAT" evidence="2">
    <location>
        <begin position="1191"/>
        <end position="1228"/>
    </location>
</feature>
<dbReference type="Pfam" id="PF24984">
    <property type="entry name" value="HEAT_EF3_GNC1"/>
    <property type="match status" value="1"/>
</dbReference>
<dbReference type="EMBL" id="GIBP01000016">
    <property type="protein sequence ID" value="NDV28985.1"/>
    <property type="molecule type" value="Transcribed_RNA"/>
</dbReference>
<dbReference type="Gene3D" id="1.25.10.10">
    <property type="entry name" value="Leucine-rich Repeat Variant"/>
    <property type="match status" value="5"/>
</dbReference>
<dbReference type="InterPro" id="IPR021133">
    <property type="entry name" value="HEAT_type_2"/>
</dbReference>
<feature type="repeat" description="HEAT" evidence="2">
    <location>
        <begin position="818"/>
        <end position="856"/>
    </location>
</feature>
<dbReference type="Pfam" id="PF23271">
    <property type="entry name" value="HEAT_GCN1"/>
    <property type="match status" value="2"/>
</dbReference>
<dbReference type="Pfam" id="PF24987">
    <property type="entry name" value="HEAT_EF3_N"/>
    <property type="match status" value="2"/>
</dbReference>
<reference evidence="4" key="1">
    <citation type="journal article" date="2020" name="J. Eukaryot. Microbiol.">
        <title>De novo Sequencing, Assembly and Annotation of the Transcriptome for the Free-Living Testate Amoeba Arcella intermedia.</title>
        <authorList>
            <person name="Ribeiro G.M."/>
            <person name="Porfirio-Sousa A.L."/>
            <person name="Maurer-Alcala X.X."/>
            <person name="Katz L.A."/>
            <person name="Lahr D.J.G."/>
        </authorList>
    </citation>
    <scope>NUCLEOTIDE SEQUENCE</scope>
</reference>
<evidence type="ECO:0000256" key="2">
    <source>
        <dbReference type="PROSITE-ProRule" id="PRU00103"/>
    </source>
</evidence>
<dbReference type="InterPro" id="IPR011989">
    <property type="entry name" value="ARM-like"/>
</dbReference>
<feature type="repeat" description="HEAT" evidence="2">
    <location>
        <begin position="860"/>
        <end position="898"/>
    </location>
</feature>
<organism evidence="4">
    <name type="scientific">Arcella intermedia</name>
    <dbReference type="NCBI Taxonomy" id="1963864"/>
    <lineage>
        <taxon>Eukaryota</taxon>
        <taxon>Amoebozoa</taxon>
        <taxon>Tubulinea</taxon>
        <taxon>Elardia</taxon>
        <taxon>Arcellinida</taxon>
        <taxon>Sphaerothecina</taxon>
        <taxon>Arcellidae</taxon>
        <taxon>Arcella</taxon>
    </lineage>
</organism>
<keyword evidence="1" id="KW-0677">Repeat</keyword>
<dbReference type="InterPro" id="IPR057546">
    <property type="entry name" value="HEAT_GCN1"/>
</dbReference>
<sequence>MVVDDLVRPLVSYFNNLVGDWGKLTKEELAIFSTPEGEVWAKEKLEQKEVAPKVVQQKGGKKMEDIKWEQEVRTQQLQKKGILEKEQQAAKEKLLQEENVVRQKVKYLYDRIVTAIQTTASIVCTDPLSMEESLFYIVPIFLRLMRVEPFEVKVDRKLLKLSSRCFKPFVGQTIAKVLFAAFGPQQLAIETLEEIFSNIIEKIEKGCDDILGGHQFALLLPILREVLHNPHSELLQQRSLEFIARHATLYHVPEIPITAQHLIGNSEIFGKKCHDIIKQFCEHLDAVKDADSTLVLLDGVISPVEGVRLASFEGINTIWNFPVFVSQNTKFATRVWFGVHDFVPEVAEIAQAVYQKLEKKVDAGYLNEYLPIIGNNDMSVRKINGKAIAASAKLFPETITPNLNSLYSLYKSKIPDEQQRKYEPETISICTQYRDGVARSLIEISKIELSVDQVSSIFDFLLQFALLEENEVVQSEFVNAGKLLTEYHGSKYNSVLLDKFQKFLDKQRTAGDAQVRESVVVFMGGLAQHYKPGTPEVLLIVNKLLEALSTPSDAVRLSVAQCLVKLVSLLPKKEIDGLVKKCLNMTIEGKNPSERRGGAFGLAGVTKALGRYKLIKEYGMMDELKKAVEHKTNQGSRQGAIFAFETLSSMMGILFEPQVIQIVPQLLACFGDKDAKVREATIAASKTIMGQLSGPCLKLVLPALLKGLEDRQWRAKTGAIELLGTMAYCQPKHLSTCLPTIVPALFTVLRDSHQNVQKAGKEALQAIGQVIRNPEILEHVPILLDALDDPNKYSSKALQALLATHFVHHIDSPSLSLIMPILKRALNDRSVDTKSQAAKVVGSISRLTEHKDLKPYLGGLMENIQTLLIDPIPSLRAIAAKAVGSLVAGMGEEEFPELIPWLLSTMQGNTGLIERSGAAQGLACLIPYLPEERFSKELLPMLLTATTSDKAYMRQGSLCFFQFLPESWGLPFASYLSFVLPSITKGLADETEYVRDAALKAGQAIVGSYARTATDLLLPTLEEGIYDNNWRIRQSSIELLGEFLRKVTKTASKEIKDISDVIGSDRGSRILSALYLIRSDANMLVQQAAISTWKSVVSNTPKTLKSIIPVLMDTIITSISSNNAERRSLGCMSLQDVVKKLGERVLSTVVPILEEGINSYDPKIREAVCTGIGEVMSAAAKYQLSDFLGNLMPAIRQFLSDESPLVQESAAKTFDVLYSVVGSRAIDEIVPELIKNLDNPDHEISHKALNGLSQMLAVRSNIVLPFVVPKLIKPPLTSFNAKALASVVEASGNSIHSYLGTILPALLEDMHDDQLKQNEDFVPPSNRIVVAINQEGLPTLTAEIVKFAHADKAKIRLGATNLLETLCKNTTSDINQIACESISCFLELMNDYNPTVQAAALKGLEGLCSKLDSEKSVNFIPEINVTLDIQMREIRNRITLGRTDSDILPGFCLPNGLDPIIPIYLNALRSGSLTIREQSLEGLRYIIQLTSTEALKPYVTKITGPLIRIFTEKTLSTLLKCSILQTIKVAVDKGGPAIKIAVIPLQTTFVKAISDNAKEVRTEALPQLLRLVEFGSKADSMIKEILRVLTTAAGPTVTLITAVGALMKNPGDSPIRPETVLAAKKELIGKLNENEEIRSVVAPCISSLAKLIQDPSDLINTFIGFDSSANDRTAVGGLVGIEYALMGDFERIWVKMQKIVMTYLETASNSDKTPIREAVAKVIAVILQNSPDQRELVEILMRFLNDTSDNVQVTALQVIKNVAKGNKEVFIPFLDKLIPPILFHARQKKIRARFAAERALLHLLQFYKDTSIAKLYAKVVDPAKAKDLGDFCKRVLSSLEPSDDEGYSNLPDS</sequence>
<dbReference type="SMART" id="SM01349">
    <property type="entry name" value="TOG"/>
    <property type="match status" value="2"/>
</dbReference>
<evidence type="ECO:0000259" key="3">
    <source>
        <dbReference type="SMART" id="SM01349"/>
    </source>
</evidence>
<evidence type="ECO:0000256" key="1">
    <source>
        <dbReference type="ARBA" id="ARBA00022737"/>
    </source>
</evidence>
<feature type="repeat" description="HEAT" evidence="2">
    <location>
        <begin position="741"/>
        <end position="779"/>
    </location>
</feature>
<name>A0A6B2KWI5_9EUKA</name>
<dbReference type="PANTHER" id="PTHR23346">
    <property type="entry name" value="TRANSLATIONAL ACTIVATOR GCN1-RELATED"/>
    <property type="match status" value="1"/>
</dbReference>